<evidence type="ECO:0000313" key="1">
    <source>
        <dbReference type="EMBL" id="CAH8225956.1"/>
    </source>
</evidence>
<evidence type="ECO:0000313" key="2">
    <source>
        <dbReference type="Proteomes" id="UP001152658"/>
    </source>
</evidence>
<comment type="caution">
    <text evidence="1">The sequence shown here is derived from an EMBL/GenBank/DDBJ whole genome shotgun (WGS) entry which is preliminary data.</text>
</comment>
<accession>A0ABM9FPR6</accession>
<organism evidence="1 2">
    <name type="scientific">Vibrio aestuarianus</name>
    <dbReference type="NCBI Taxonomy" id="28171"/>
    <lineage>
        <taxon>Bacteria</taxon>
        <taxon>Pseudomonadati</taxon>
        <taxon>Pseudomonadota</taxon>
        <taxon>Gammaproteobacteria</taxon>
        <taxon>Vibrionales</taxon>
        <taxon>Vibrionaceae</taxon>
        <taxon>Vibrio</taxon>
    </lineage>
</organism>
<dbReference type="Proteomes" id="UP001152658">
    <property type="component" value="Unassembled WGS sequence"/>
</dbReference>
<sequence>MRGESLKIVLFSFAEFWKYGESIISYAYCFLYMRYNCLSSHY</sequence>
<gene>
    <name evidence="1" type="ORF">VAE063_940278</name>
</gene>
<reference evidence="1" key="1">
    <citation type="submission" date="2022-06" db="EMBL/GenBank/DDBJ databases">
        <authorList>
            <person name="Goudenege D."/>
            <person name="Le Roux F."/>
        </authorList>
    </citation>
    <scope>NUCLEOTIDE SEQUENCE</scope>
    <source>
        <strain evidence="1">12-063</strain>
    </source>
</reference>
<name>A0ABM9FPR6_9VIBR</name>
<keyword evidence="2" id="KW-1185">Reference proteome</keyword>
<protein>
    <submittedName>
        <fullName evidence="1">Uncharacterized protein</fullName>
    </submittedName>
</protein>
<dbReference type="EMBL" id="CALYLK010000135">
    <property type="protein sequence ID" value="CAH8225956.1"/>
    <property type="molecule type" value="Genomic_DNA"/>
</dbReference>
<proteinExistence type="predicted"/>